<dbReference type="EMBL" id="CP022714">
    <property type="protein sequence ID" value="ASU14061.1"/>
    <property type="molecule type" value="Genomic_DNA"/>
</dbReference>
<evidence type="ECO:0000256" key="8">
    <source>
        <dbReference type="SAM" id="Phobius"/>
    </source>
</evidence>
<name>A0A223M923_MESHO</name>
<evidence type="ECO:0000256" key="3">
    <source>
        <dbReference type="ARBA" id="ARBA00022692"/>
    </source>
</evidence>
<protein>
    <submittedName>
        <fullName evidence="10">Multidrug resistance-like ATP-binding protein MdlB</fullName>
        <ecNumber evidence="10">3.6.3.44</ecNumber>
    </submittedName>
</protein>
<dbReference type="InterPro" id="IPR003593">
    <property type="entry name" value="AAA+_ATPase"/>
</dbReference>
<dbReference type="InterPro" id="IPR003439">
    <property type="entry name" value="ABC_transporter-like_ATP-bd"/>
</dbReference>
<feature type="transmembrane region" description="Helical" evidence="8">
    <location>
        <begin position="44"/>
        <end position="64"/>
    </location>
</feature>
<organism evidence="10 11">
    <name type="scientific">Mesomycoplasma hyopneumoniae</name>
    <name type="common">Mycoplasma hyopneumoniae</name>
    <dbReference type="NCBI Taxonomy" id="2099"/>
    <lineage>
        <taxon>Bacteria</taxon>
        <taxon>Bacillati</taxon>
        <taxon>Mycoplasmatota</taxon>
        <taxon>Mycoplasmoidales</taxon>
        <taxon>Metamycoplasmataceae</taxon>
        <taxon>Mesomycoplasma</taxon>
    </lineage>
</organism>
<dbReference type="SUPFAM" id="SSF90123">
    <property type="entry name" value="ABC transporter transmembrane region"/>
    <property type="match status" value="1"/>
</dbReference>
<feature type="domain" description="ABC transporter" evidence="9">
    <location>
        <begin position="325"/>
        <end position="535"/>
    </location>
</feature>
<keyword evidence="5 10" id="KW-0067">ATP-binding</keyword>
<feature type="transmembrane region" description="Helical" evidence="8">
    <location>
        <begin position="12"/>
        <end position="32"/>
    </location>
</feature>
<gene>
    <name evidence="10" type="primary">mdlB</name>
    <name evidence="10" type="ORF">CIB43_00148</name>
</gene>
<evidence type="ECO:0000313" key="11">
    <source>
        <dbReference type="Proteomes" id="UP000215452"/>
    </source>
</evidence>
<keyword evidence="3 8" id="KW-0812">Transmembrane</keyword>
<evidence type="ECO:0000256" key="4">
    <source>
        <dbReference type="ARBA" id="ARBA00022741"/>
    </source>
</evidence>
<keyword evidence="10" id="KW-0378">Hydrolase</keyword>
<dbReference type="EC" id="3.6.3.44" evidence="10"/>
<dbReference type="GO" id="GO:0005886">
    <property type="term" value="C:plasma membrane"/>
    <property type="evidence" value="ECO:0007669"/>
    <property type="project" value="UniProtKB-SubCell"/>
</dbReference>
<comment type="similarity">
    <text evidence="2">Belongs to the ABC transporter superfamily.</text>
</comment>
<dbReference type="Pfam" id="PF00005">
    <property type="entry name" value="ABC_tran"/>
    <property type="match status" value="1"/>
</dbReference>
<dbReference type="InterPro" id="IPR039421">
    <property type="entry name" value="Type_1_exporter"/>
</dbReference>
<sequence length="537" mass="61857">MNKLIKLHIFNVIYSLFIFGLVTLSVMANKFLYQSLIENDQIQMIIWLSAEAGAILISTFLSVIHNSLLTRIFGQAGALKLIKEKMQIFSNLTFKEYVKNTPGNYFSLFFNEGFNNGESFFAFLFHIISLIFPITAILGTIFYINPIIGAVIIGLTLIWITFPVFFRKFFSRKIAERLNMLENFNGEFSEKLNKFEAFLFFGKINLLKNFLSPTAKKASIGQKSYRFWNEFNANINLSIRKLFLILTDLAIILLGIYYENSVQTVIVLVTINSANQMFINDFNTFIVTLTNYLSFKTQFKNSKLNEKSEKNILNFQDFNEKIEKINIKNLSFNYQNNQVLKNVNLEIKKGEKYLLQGDNGTGKSTFLKILMGIEREYEGKINFNSRELKTISDQNIIENIAFIDNNPVLIPGNLAENISFYSDYDSKKIDELIELINLSELKSKNLLTLDEKTDLSMGQKQLVNFASHLAEAKPIIILDEAFSNLDKKNLENLVSFLLDQQVTLLFILHNLDQELVAKFDFCLNFSENQIFLQPVTD</sequence>
<dbReference type="InterPro" id="IPR027417">
    <property type="entry name" value="P-loop_NTPase"/>
</dbReference>
<evidence type="ECO:0000256" key="2">
    <source>
        <dbReference type="ARBA" id="ARBA00005417"/>
    </source>
</evidence>
<evidence type="ECO:0000313" key="10">
    <source>
        <dbReference type="EMBL" id="ASU14061.1"/>
    </source>
</evidence>
<dbReference type="GO" id="GO:0016887">
    <property type="term" value="F:ATP hydrolysis activity"/>
    <property type="evidence" value="ECO:0007669"/>
    <property type="project" value="InterPro"/>
</dbReference>
<keyword evidence="4" id="KW-0547">Nucleotide-binding</keyword>
<evidence type="ECO:0000256" key="6">
    <source>
        <dbReference type="ARBA" id="ARBA00022989"/>
    </source>
</evidence>
<reference evidence="10 11" key="1">
    <citation type="submission" date="2017-08" db="EMBL/GenBank/DDBJ databases">
        <title>The complete genome sequence of a Mycoplasma hyopneumoniae isolate in Korea.</title>
        <authorList>
            <person name="Han J."/>
            <person name="Lee N."/>
        </authorList>
    </citation>
    <scope>NUCLEOTIDE SEQUENCE [LARGE SCALE GENOMIC DNA]</scope>
    <source>
        <strain evidence="10 11">KM014</strain>
    </source>
</reference>
<keyword evidence="7 8" id="KW-0472">Membrane</keyword>
<feature type="transmembrane region" description="Helical" evidence="8">
    <location>
        <begin position="147"/>
        <end position="166"/>
    </location>
</feature>
<comment type="subcellular location">
    <subcellularLocation>
        <location evidence="1">Cell membrane</location>
        <topology evidence="1">Multi-pass membrane protein</topology>
    </subcellularLocation>
</comment>
<evidence type="ECO:0000256" key="1">
    <source>
        <dbReference type="ARBA" id="ARBA00004651"/>
    </source>
</evidence>
<dbReference type="AlphaFoldDB" id="A0A223M923"/>
<dbReference type="GO" id="GO:0042626">
    <property type="term" value="F:ATPase-coupled transmembrane transporter activity"/>
    <property type="evidence" value="ECO:0007669"/>
    <property type="project" value="TreeGrafter"/>
</dbReference>
<dbReference type="InterPro" id="IPR036640">
    <property type="entry name" value="ABC1_TM_sf"/>
</dbReference>
<dbReference type="PANTHER" id="PTHR24221:SF654">
    <property type="entry name" value="ATP-BINDING CASSETTE SUB-FAMILY B MEMBER 6"/>
    <property type="match status" value="1"/>
</dbReference>
<feature type="transmembrane region" description="Helical" evidence="8">
    <location>
        <begin position="120"/>
        <end position="141"/>
    </location>
</feature>
<dbReference type="PANTHER" id="PTHR24221">
    <property type="entry name" value="ATP-BINDING CASSETTE SUB-FAMILY B"/>
    <property type="match status" value="1"/>
</dbReference>
<dbReference type="Proteomes" id="UP000215452">
    <property type="component" value="Chromosome"/>
</dbReference>
<evidence type="ECO:0000256" key="5">
    <source>
        <dbReference type="ARBA" id="ARBA00022840"/>
    </source>
</evidence>
<dbReference type="PROSITE" id="PS50893">
    <property type="entry name" value="ABC_TRANSPORTER_2"/>
    <property type="match status" value="1"/>
</dbReference>
<dbReference type="SMART" id="SM00382">
    <property type="entry name" value="AAA"/>
    <property type="match status" value="1"/>
</dbReference>
<dbReference type="Gene3D" id="3.40.50.300">
    <property type="entry name" value="P-loop containing nucleotide triphosphate hydrolases"/>
    <property type="match status" value="1"/>
</dbReference>
<proteinExistence type="inferred from homology"/>
<dbReference type="GO" id="GO:0005524">
    <property type="term" value="F:ATP binding"/>
    <property type="evidence" value="ECO:0007669"/>
    <property type="project" value="UniProtKB-KW"/>
</dbReference>
<accession>A0A223M923</accession>
<evidence type="ECO:0000259" key="9">
    <source>
        <dbReference type="PROSITE" id="PS50893"/>
    </source>
</evidence>
<dbReference type="Gene3D" id="1.20.1560.10">
    <property type="entry name" value="ABC transporter type 1, transmembrane domain"/>
    <property type="match status" value="1"/>
</dbReference>
<dbReference type="SUPFAM" id="SSF52540">
    <property type="entry name" value="P-loop containing nucleoside triphosphate hydrolases"/>
    <property type="match status" value="1"/>
</dbReference>
<evidence type="ECO:0000256" key="7">
    <source>
        <dbReference type="ARBA" id="ARBA00023136"/>
    </source>
</evidence>
<keyword evidence="6 8" id="KW-1133">Transmembrane helix</keyword>